<feature type="transmembrane region" description="Helical" evidence="5">
    <location>
        <begin position="95"/>
        <end position="117"/>
    </location>
</feature>
<organism evidence="7 8">
    <name type="scientific">Candidatus Lachnoclostridium stercoravium</name>
    <dbReference type="NCBI Taxonomy" id="2838633"/>
    <lineage>
        <taxon>Bacteria</taxon>
        <taxon>Bacillati</taxon>
        <taxon>Bacillota</taxon>
        <taxon>Clostridia</taxon>
        <taxon>Lachnospirales</taxon>
        <taxon>Lachnospiraceae</taxon>
    </lineage>
</organism>
<feature type="domain" description="RanBP2-type" evidence="6">
    <location>
        <begin position="526"/>
        <end position="550"/>
    </location>
</feature>
<sequence>MSVKRRNFWTMLLLSIITCGIYGIYWWWCFTKDMNKVCEGRSSEKPSPNYLVVILLSIVTCTIYFYIWMYKQGNRLADAADSYNVPNQTTGTSLLMWYLFGAILCGLGPFIAVAQWIGLFNKVADAYNQQFPDGGYPGGGLPAETGPSDGGIGAFAQKMEQGAGNIADKIQGSKGFTNLKKAVGDKVPAFQKNNQQYRNLLTSKHRGMANGNVRSANTAELVHSEAPVILTKVQIAELGQNGNVSLFLGFQNTADRNIAAIYLDVVCYNMLKEQIGVLTDVCYIDLNVGKGQIFETPAPIALPDNSIRKCDIIIRHVVYTDESIWSYEGSEVFVQVDEQQLLNLPDGLNDEFKRQMKQIVPDVNYGFTPEDRGNFWFCACGQLNPQNAGNCIACGADKASEFRLMDMTYLSAQRDAYMEEMRAAREEAERQEAERRAREEEAKAQRIAERNQKIEETQQKAKNAFNAFKQKGEETLKGAGVMKSSGLTCPNCGKPYQPGDKFCMGCGAHLDQPVINAAQPSAPQSGVKICEKCGMENDADSKFCMGCGNPLGAAAPAYQASQAEQARPAQPQQPVPPMQPQQQPQQNFSSPAPEEDQDELKTVVLTPEMAAQMAAAKQSAAEAPQNPGPVQAGGKVICPACGYENEPGAMFCMGCGSRIDQ</sequence>
<evidence type="ECO:0000313" key="8">
    <source>
        <dbReference type="Proteomes" id="UP000823900"/>
    </source>
</evidence>
<gene>
    <name evidence="7" type="ORF">IAA07_02550</name>
</gene>
<feature type="domain" description="RanBP2-type" evidence="6">
    <location>
        <begin position="374"/>
        <end position="397"/>
    </location>
</feature>
<evidence type="ECO:0000256" key="1">
    <source>
        <dbReference type="ARBA" id="ARBA00022723"/>
    </source>
</evidence>
<feature type="domain" description="RanBP2-type" evidence="6">
    <location>
        <begin position="634"/>
        <end position="658"/>
    </location>
</feature>
<protein>
    <submittedName>
        <fullName evidence="7">DUF4234 domain-containing protein</fullName>
    </submittedName>
</protein>
<evidence type="ECO:0000256" key="5">
    <source>
        <dbReference type="SAM" id="Phobius"/>
    </source>
</evidence>
<feature type="transmembrane region" description="Helical" evidence="5">
    <location>
        <begin position="48"/>
        <end position="67"/>
    </location>
</feature>
<dbReference type="EMBL" id="DWZA01000022">
    <property type="protein sequence ID" value="HJA70444.1"/>
    <property type="molecule type" value="Genomic_DNA"/>
</dbReference>
<evidence type="ECO:0000256" key="2">
    <source>
        <dbReference type="ARBA" id="ARBA00022771"/>
    </source>
</evidence>
<dbReference type="InterPro" id="IPR026870">
    <property type="entry name" value="Zinc_ribbon_dom"/>
</dbReference>
<proteinExistence type="predicted"/>
<feature type="transmembrane region" description="Helical" evidence="5">
    <location>
        <begin position="7"/>
        <end position="28"/>
    </location>
</feature>
<feature type="compositionally biased region" description="Low complexity" evidence="4">
    <location>
        <begin position="580"/>
        <end position="592"/>
    </location>
</feature>
<dbReference type="GO" id="GO:0008270">
    <property type="term" value="F:zinc ion binding"/>
    <property type="evidence" value="ECO:0007669"/>
    <property type="project" value="UniProtKB-KW"/>
</dbReference>
<keyword evidence="2" id="KW-0863">Zinc-finger</keyword>
<evidence type="ECO:0000256" key="3">
    <source>
        <dbReference type="ARBA" id="ARBA00022833"/>
    </source>
</evidence>
<dbReference type="SMART" id="SM00547">
    <property type="entry name" value="ZnF_RBZ"/>
    <property type="match status" value="3"/>
</dbReference>
<feature type="region of interest" description="Disordered" evidence="4">
    <location>
        <begin position="558"/>
        <end position="599"/>
    </location>
</feature>
<dbReference type="InterPro" id="IPR025874">
    <property type="entry name" value="DZR"/>
</dbReference>
<keyword evidence="5" id="KW-0472">Membrane</keyword>
<evidence type="ECO:0000313" key="7">
    <source>
        <dbReference type="EMBL" id="HJA70444.1"/>
    </source>
</evidence>
<accession>A0A9D2HH70</accession>
<dbReference type="InterPro" id="IPR001876">
    <property type="entry name" value="Znf_RanBP2"/>
</dbReference>
<keyword evidence="1" id="KW-0479">Metal-binding</keyword>
<keyword evidence="3" id="KW-0862">Zinc</keyword>
<keyword evidence="5" id="KW-0812">Transmembrane</keyword>
<name>A0A9D2HH70_9FIRM</name>
<dbReference type="Pfam" id="PF14018">
    <property type="entry name" value="DUF4234"/>
    <property type="match status" value="1"/>
</dbReference>
<dbReference type="Proteomes" id="UP000823900">
    <property type="component" value="Unassembled WGS sequence"/>
</dbReference>
<dbReference type="InterPro" id="IPR025328">
    <property type="entry name" value="DUF4234"/>
</dbReference>
<reference evidence="7" key="1">
    <citation type="journal article" date="2021" name="PeerJ">
        <title>Extensive microbial diversity within the chicken gut microbiome revealed by metagenomics and culture.</title>
        <authorList>
            <person name="Gilroy R."/>
            <person name="Ravi A."/>
            <person name="Getino M."/>
            <person name="Pursley I."/>
            <person name="Horton D.L."/>
            <person name="Alikhan N.F."/>
            <person name="Baker D."/>
            <person name="Gharbi K."/>
            <person name="Hall N."/>
            <person name="Watson M."/>
            <person name="Adriaenssens E.M."/>
            <person name="Foster-Nyarko E."/>
            <person name="Jarju S."/>
            <person name="Secka A."/>
            <person name="Antonio M."/>
            <person name="Oren A."/>
            <person name="Chaudhuri R.R."/>
            <person name="La Ragione R."/>
            <person name="Hildebrand F."/>
            <person name="Pallen M.J."/>
        </authorList>
    </citation>
    <scope>NUCLEOTIDE SEQUENCE</scope>
    <source>
        <strain evidence="7">CHK178-16964</strain>
    </source>
</reference>
<reference evidence="7" key="2">
    <citation type="submission" date="2021-04" db="EMBL/GenBank/DDBJ databases">
        <authorList>
            <person name="Gilroy R."/>
        </authorList>
    </citation>
    <scope>NUCLEOTIDE SEQUENCE</scope>
    <source>
        <strain evidence="7">CHK178-16964</strain>
    </source>
</reference>
<feature type="compositionally biased region" description="Low complexity" evidence="4">
    <location>
        <begin position="558"/>
        <end position="570"/>
    </location>
</feature>
<dbReference type="AlphaFoldDB" id="A0A9D2HH70"/>
<dbReference type="Pfam" id="PF13240">
    <property type="entry name" value="Zn_Ribbon_1"/>
    <property type="match status" value="1"/>
</dbReference>
<keyword evidence="5" id="KW-1133">Transmembrane helix</keyword>
<dbReference type="Pfam" id="PF12773">
    <property type="entry name" value="DZR"/>
    <property type="match status" value="1"/>
</dbReference>
<feature type="region of interest" description="Disordered" evidence="4">
    <location>
        <begin position="428"/>
        <end position="447"/>
    </location>
</feature>
<comment type="caution">
    <text evidence="7">The sequence shown here is derived from an EMBL/GenBank/DDBJ whole genome shotgun (WGS) entry which is preliminary data.</text>
</comment>
<evidence type="ECO:0000256" key="4">
    <source>
        <dbReference type="SAM" id="MobiDB-lite"/>
    </source>
</evidence>
<evidence type="ECO:0000259" key="6">
    <source>
        <dbReference type="SMART" id="SM00547"/>
    </source>
</evidence>